<organism evidence="8 9">
    <name type="scientific">Lactovum miscens</name>
    <dbReference type="NCBI Taxonomy" id="190387"/>
    <lineage>
        <taxon>Bacteria</taxon>
        <taxon>Bacillati</taxon>
        <taxon>Bacillota</taxon>
        <taxon>Bacilli</taxon>
        <taxon>Lactobacillales</taxon>
        <taxon>Streptococcaceae</taxon>
        <taxon>Lactovum</taxon>
    </lineage>
</organism>
<name>A0A841C781_9LACT</name>
<keyword evidence="2 5" id="KW-0328">Glycosyltransferase</keyword>
<dbReference type="PANTHER" id="PTHR43864:SF1">
    <property type="entry name" value="XANTHINE PHOSPHORIBOSYLTRANSFERASE"/>
    <property type="match status" value="1"/>
</dbReference>
<keyword evidence="9" id="KW-1185">Reference proteome</keyword>
<comment type="pathway">
    <text evidence="5">Purine metabolism; XMP biosynthesis via salvage pathway; XMP from xanthine: step 1/1.</text>
</comment>
<dbReference type="EC" id="2.4.2.22" evidence="5 6"/>
<dbReference type="HAMAP" id="MF_01184">
    <property type="entry name" value="XPRTase"/>
    <property type="match status" value="1"/>
</dbReference>
<reference evidence="8 9" key="1">
    <citation type="submission" date="2020-08" db="EMBL/GenBank/DDBJ databases">
        <title>Genomic Encyclopedia of Type Strains, Phase IV (KMG-IV): sequencing the most valuable type-strain genomes for metagenomic binning, comparative biology and taxonomic classification.</title>
        <authorList>
            <person name="Goeker M."/>
        </authorList>
    </citation>
    <scope>NUCLEOTIDE SEQUENCE [LARGE SCALE GENOMIC DNA]</scope>
    <source>
        <strain evidence="8 9">DSM 14925</strain>
    </source>
</reference>
<evidence type="ECO:0000256" key="2">
    <source>
        <dbReference type="ARBA" id="ARBA00022676"/>
    </source>
</evidence>
<gene>
    <name evidence="5" type="primary">xpt</name>
    <name evidence="8" type="ORF">HNQ37_001096</name>
</gene>
<evidence type="ECO:0000256" key="5">
    <source>
        <dbReference type="HAMAP-Rule" id="MF_01184"/>
    </source>
</evidence>
<feature type="binding site" evidence="5">
    <location>
        <begin position="128"/>
        <end position="132"/>
    </location>
    <ligand>
        <name>5-phospho-alpha-D-ribose 1-diphosphate</name>
        <dbReference type="ChEBI" id="CHEBI:58017"/>
    </ligand>
</feature>
<dbReference type="GO" id="GO:0006166">
    <property type="term" value="P:purine ribonucleoside salvage"/>
    <property type="evidence" value="ECO:0007669"/>
    <property type="project" value="UniProtKB-KW"/>
</dbReference>
<dbReference type="UniPathway" id="UPA00602">
    <property type="reaction ID" value="UER00658"/>
</dbReference>
<dbReference type="InterPro" id="IPR010079">
    <property type="entry name" value="Xanthine_PRibTrfase"/>
</dbReference>
<dbReference type="Pfam" id="PF00156">
    <property type="entry name" value="Pribosyltran"/>
    <property type="match status" value="1"/>
</dbReference>
<dbReference type="AlphaFoldDB" id="A0A841C781"/>
<evidence type="ECO:0000256" key="3">
    <source>
        <dbReference type="ARBA" id="ARBA00022679"/>
    </source>
</evidence>
<dbReference type="CDD" id="cd06223">
    <property type="entry name" value="PRTases_typeI"/>
    <property type="match status" value="1"/>
</dbReference>
<dbReference type="GO" id="GO:0000310">
    <property type="term" value="F:xanthine phosphoribosyltransferase activity"/>
    <property type="evidence" value="ECO:0007669"/>
    <property type="project" value="UniProtKB-UniRule"/>
</dbReference>
<comment type="similarity">
    <text evidence="5">Belongs to the purine/pyrimidine phosphoribosyltransferase family. Xpt subfamily.</text>
</comment>
<accession>A0A841C781</accession>
<dbReference type="RefSeq" id="WP_183540033.1">
    <property type="nucleotide sequence ID" value="NZ_DASWOY010000021.1"/>
</dbReference>
<protein>
    <recommendedName>
        <fullName evidence="5 6">Xanthine phosphoribosyltransferase</fullName>
        <shortName evidence="5">XPRTase</shortName>
        <ecNumber evidence="5 6">2.4.2.22</ecNumber>
    </recommendedName>
</protein>
<evidence type="ECO:0000313" key="8">
    <source>
        <dbReference type="EMBL" id="MBB5888204.1"/>
    </source>
</evidence>
<comment type="function">
    <text evidence="5">Converts the preformed base xanthine, a product of nucleic acid breakdown, to xanthosine 5'-monophosphate (XMP), so it can be reused for RNA or DNA synthesis.</text>
</comment>
<dbReference type="NCBIfam" id="TIGR01744">
    <property type="entry name" value="XPRTase"/>
    <property type="match status" value="1"/>
</dbReference>
<comment type="caution">
    <text evidence="8">The sequence shown here is derived from an EMBL/GenBank/DDBJ whole genome shotgun (WGS) entry which is preliminary data.</text>
</comment>
<dbReference type="Proteomes" id="UP000562464">
    <property type="component" value="Unassembled WGS sequence"/>
</dbReference>
<dbReference type="GO" id="GO:0046110">
    <property type="term" value="P:xanthine metabolic process"/>
    <property type="evidence" value="ECO:0007669"/>
    <property type="project" value="UniProtKB-UniRule"/>
</dbReference>
<sequence length="197" mass="21739">MKLLEDKIKRDGLILGDDILKVDSFITHQIDIELMKAIGQRLATVYTENKITKVVTIEASGIAPAIYAADFLHVPLVFAKKSKNVTLTDELLTTEVFSFTKKVTSTVSISHKYLSPEDNILIVDDFLANGQAASGLVDIIQQAQSNIAGVGIVIEKSFQDGRKLLQDKGLQVTALTRIGKFENRQINFLEADDAYLD</sequence>
<evidence type="ECO:0000313" key="9">
    <source>
        <dbReference type="Proteomes" id="UP000562464"/>
    </source>
</evidence>
<evidence type="ECO:0000256" key="4">
    <source>
        <dbReference type="ARBA" id="ARBA00022726"/>
    </source>
</evidence>
<dbReference type="SUPFAM" id="SSF53271">
    <property type="entry name" value="PRTase-like"/>
    <property type="match status" value="1"/>
</dbReference>
<keyword evidence="1 5" id="KW-0963">Cytoplasm</keyword>
<feature type="binding site" evidence="5">
    <location>
        <position position="156"/>
    </location>
    <ligand>
        <name>xanthine</name>
        <dbReference type="ChEBI" id="CHEBI:17712"/>
    </ligand>
</feature>
<dbReference type="InterPro" id="IPR000836">
    <property type="entry name" value="PRTase_dom"/>
</dbReference>
<evidence type="ECO:0000256" key="6">
    <source>
        <dbReference type="NCBIfam" id="TIGR01744"/>
    </source>
</evidence>
<keyword evidence="3 5" id="KW-0808">Transferase</keyword>
<comment type="subcellular location">
    <subcellularLocation>
        <location evidence="5">Cytoplasm</location>
    </subcellularLocation>
</comment>
<dbReference type="InterPro" id="IPR050118">
    <property type="entry name" value="Pur/Pyrimidine_PRTase"/>
</dbReference>
<evidence type="ECO:0000256" key="1">
    <source>
        <dbReference type="ARBA" id="ARBA00022490"/>
    </source>
</evidence>
<feature type="binding site" evidence="5">
    <location>
        <position position="27"/>
    </location>
    <ligand>
        <name>xanthine</name>
        <dbReference type="ChEBI" id="CHEBI:17712"/>
    </ligand>
</feature>
<dbReference type="Gene3D" id="3.40.50.2020">
    <property type="match status" value="1"/>
</dbReference>
<dbReference type="PANTHER" id="PTHR43864">
    <property type="entry name" value="HYPOXANTHINE/GUANINE PHOSPHORIBOSYLTRANSFERASE"/>
    <property type="match status" value="1"/>
</dbReference>
<comment type="subunit">
    <text evidence="5">Homodimer.</text>
</comment>
<dbReference type="EMBL" id="JACHHV010000017">
    <property type="protein sequence ID" value="MBB5888204.1"/>
    <property type="molecule type" value="Genomic_DNA"/>
</dbReference>
<comment type="catalytic activity">
    <reaction evidence="5">
        <text>XMP + diphosphate = xanthine + 5-phospho-alpha-D-ribose 1-diphosphate</text>
        <dbReference type="Rhea" id="RHEA:10800"/>
        <dbReference type="ChEBI" id="CHEBI:17712"/>
        <dbReference type="ChEBI" id="CHEBI:33019"/>
        <dbReference type="ChEBI" id="CHEBI:57464"/>
        <dbReference type="ChEBI" id="CHEBI:58017"/>
        <dbReference type="EC" id="2.4.2.22"/>
    </reaction>
</comment>
<feature type="binding site" evidence="5">
    <location>
        <position position="20"/>
    </location>
    <ligand>
        <name>xanthine</name>
        <dbReference type="ChEBI" id="CHEBI:17712"/>
    </ligand>
</feature>
<dbReference type="GO" id="GO:0005737">
    <property type="term" value="C:cytoplasm"/>
    <property type="evidence" value="ECO:0007669"/>
    <property type="project" value="UniProtKB-SubCell"/>
</dbReference>
<keyword evidence="4 5" id="KW-0660">Purine salvage</keyword>
<dbReference type="InterPro" id="IPR029057">
    <property type="entry name" value="PRTase-like"/>
</dbReference>
<proteinExistence type="inferred from homology"/>
<feature type="domain" description="Phosphoribosyltransferase" evidence="7">
    <location>
        <begin position="29"/>
        <end position="157"/>
    </location>
</feature>
<dbReference type="GO" id="GO:0032265">
    <property type="term" value="P:XMP salvage"/>
    <property type="evidence" value="ECO:0007669"/>
    <property type="project" value="UniProtKB-UniRule"/>
</dbReference>
<evidence type="ECO:0000259" key="7">
    <source>
        <dbReference type="Pfam" id="PF00156"/>
    </source>
</evidence>
<dbReference type="NCBIfam" id="NF006671">
    <property type="entry name" value="PRK09219.1"/>
    <property type="match status" value="1"/>
</dbReference>